<keyword evidence="1" id="KW-0539">Nucleus</keyword>
<keyword evidence="1" id="KW-0863">Zinc-finger</keyword>
<keyword evidence="1" id="KW-0862">Zinc</keyword>
<proteinExistence type="inferred from homology"/>
<dbReference type="GO" id="GO:0006355">
    <property type="term" value="P:regulation of DNA-templated transcription"/>
    <property type="evidence" value="ECO:0007669"/>
    <property type="project" value="UniProtKB-UniRule"/>
</dbReference>
<evidence type="ECO:0000256" key="1">
    <source>
        <dbReference type="RuleBase" id="RU367018"/>
    </source>
</evidence>
<name>A0AAD2A3L6_9LAMI</name>
<feature type="compositionally biased region" description="Acidic residues" evidence="2">
    <location>
        <begin position="45"/>
        <end position="80"/>
    </location>
</feature>
<evidence type="ECO:0000313" key="4">
    <source>
        <dbReference type="Proteomes" id="UP000834106"/>
    </source>
</evidence>
<evidence type="ECO:0000313" key="3">
    <source>
        <dbReference type="EMBL" id="CAI9780860.1"/>
    </source>
</evidence>
<keyword evidence="1" id="KW-0479">Metal-binding</keyword>
<dbReference type="Proteomes" id="UP000834106">
    <property type="component" value="Chromosome 17"/>
</dbReference>
<feature type="region of interest" description="Disordered" evidence="2">
    <location>
        <begin position="1"/>
        <end position="96"/>
    </location>
</feature>
<feature type="compositionally biased region" description="Basic residues" evidence="2">
    <location>
        <begin position="261"/>
        <end position="275"/>
    </location>
</feature>
<comment type="similarity">
    <text evidence="1">Belongs to the FHY3/FAR1 family.</text>
</comment>
<dbReference type="GO" id="GO:0008270">
    <property type="term" value="F:zinc ion binding"/>
    <property type="evidence" value="ECO:0007669"/>
    <property type="project" value="UniProtKB-UniRule"/>
</dbReference>
<reference evidence="3" key="1">
    <citation type="submission" date="2023-05" db="EMBL/GenBank/DDBJ databases">
        <authorList>
            <person name="Huff M."/>
        </authorList>
    </citation>
    <scope>NUCLEOTIDE SEQUENCE</scope>
</reference>
<dbReference type="EMBL" id="OU503052">
    <property type="protein sequence ID" value="CAI9780860.1"/>
    <property type="molecule type" value="Genomic_DNA"/>
</dbReference>
<dbReference type="InterPro" id="IPR031052">
    <property type="entry name" value="FHY3/FAR1"/>
</dbReference>
<accession>A0AAD2A3L6</accession>
<comment type="function">
    <text evidence="1">Putative transcription activator involved in regulating light control of development.</text>
</comment>
<dbReference type="AlphaFoldDB" id="A0AAD2A3L6"/>
<evidence type="ECO:0000256" key="2">
    <source>
        <dbReference type="SAM" id="MobiDB-lite"/>
    </source>
</evidence>
<gene>
    <name evidence="3" type="ORF">FPE_LOCUS28290</name>
</gene>
<feature type="region of interest" description="Disordered" evidence="2">
    <location>
        <begin position="236"/>
        <end position="275"/>
    </location>
</feature>
<feature type="compositionally biased region" description="Polar residues" evidence="2">
    <location>
        <begin position="7"/>
        <end position="24"/>
    </location>
</feature>
<dbReference type="PANTHER" id="PTHR31669:SF283">
    <property type="entry name" value="PROTEIN FAR1-RELATED SEQUENCE"/>
    <property type="match status" value="1"/>
</dbReference>
<keyword evidence="4" id="KW-1185">Reference proteome</keyword>
<protein>
    <recommendedName>
        <fullName evidence="1">Protein FAR1-RELATED SEQUENCE</fullName>
    </recommendedName>
</protein>
<comment type="subcellular location">
    <subcellularLocation>
        <location evidence="1">Nucleus</location>
    </subcellularLocation>
</comment>
<dbReference type="GO" id="GO:0005634">
    <property type="term" value="C:nucleus"/>
    <property type="evidence" value="ECO:0007669"/>
    <property type="project" value="UniProtKB-SubCell"/>
</dbReference>
<feature type="compositionally biased region" description="Basic and acidic residues" evidence="2">
    <location>
        <begin position="27"/>
        <end position="41"/>
    </location>
</feature>
<sequence length="275" mass="31384">MEKGEENTSSNRSLFFPENSNYMDTPNVRDGEKTINDHEVLEPTLGDDDDVGGLEPTTENDDDNGGLEPTLENDDDDAVDEPTSRNDNDGVEEPTIGMFFKTEQVLIDYYKQYGRQTGLGIMTQRSRREADAKDVQELPKKYIMDRWRKDIKRRYTLIRSSYDELSSKPAASRYSNLIKLCYQVATNATESEDNSIDMTQKLQAMNEIYMKLKYHATVANTRTSIDAESGSSTKVWSPIVVRGKGQPPSKRKQHPIEKLQTKTKKAWGKRQKIHS</sequence>
<dbReference type="PANTHER" id="PTHR31669">
    <property type="entry name" value="PROTEIN FAR1-RELATED SEQUENCE 10-RELATED"/>
    <property type="match status" value="1"/>
</dbReference>
<organism evidence="3 4">
    <name type="scientific">Fraxinus pennsylvanica</name>
    <dbReference type="NCBI Taxonomy" id="56036"/>
    <lineage>
        <taxon>Eukaryota</taxon>
        <taxon>Viridiplantae</taxon>
        <taxon>Streptophyta</taxon>
        <taxon>Embryophyta</taxon>
        <taxon>Tracheophyta</taxon>
        <taxon>Spermatophyta</taxon>
        <taxon>Magnoliopsida</taxon>
        <taxon>eudicotyledons</taxon>
        <taxon>Gunneridae</taxon>
        <taxon>Pentapetalae</taxon>
        <taxon>asterids</taxon>
        <taxon>lamiids</taxon>
        <taxon>Lamiales</taxon>
        <taxon>Oleaceae</taxon>
        <taxon>Oleeae</taxon>
        <taxon>Fraxinus</taxon>
    </lineage>
</organism>